<dbReference type="NCBIfam" id="TIGR00081">
    <property type="entry name" value="purC"/>
    <property type="match status" value="1"/>
</dbReference>
<dbReference type="PANTHER" id="PTHR43700:SF1">
    <property type="entry name" value="PHOSPHORIBOSYLAMINOIMIDAZOLE-SUCCINOCARBOXAMIDE SYNTHASE"/>
    <property type="match status" value="1"/>
</dbReference>
<dbReference type="STRING" id="578455.G2QVP9"/>
<dbReference type="CDD" id="cd01414">
    <property type="entry name" value="SAICAR_synt_Sc"/>
    <property type="match status" value="1"/>
</dbReference>
<dbReference type="HOGENOM" id="CLU_045637_0_2_1"/>
<dbReference type="HAMAP" id="MF_00137">
    <property type="entry name" value="SAICAR_synth"/>
    <property type="match status" value="1"/>
</dbReference>
<dbReference type="GO" id="GO:0005737">
    <property type="term" value="C:cytoplasm"/>
    <property type="evidence" value="ECO:0007669"/>
    <property type="project" value="TreeGrafter"/>
</dbReference>
<dbReference type="OrthoDB" id="9991235at2759"/>
<keyword evidence="6" id="KW-0547">Nucleotide-binding</keyword>
<evidence type="ECO:0000256" key="6">
    <source>
        <dbReference type="ARBA" id="ARBA00022741"/>
    </source>
</evidence>
<dbReference type="FunFam" id="3.30.470.20:FF:000015">
    <property type="entry name" value="Phosphoribosylaminoimidazole-succinocarboxamide synthase"/>
    <property type="match status" value="1"/>
</dbReference>
<gene>
    <name evidence="11" type="ORF">THITE_2109424</name>
</gene>
<dbReference type="Gene3D" id="3.30.470.20">
    <property type="entry name" value="ATP-grasp fold, B domain"/>
    <property type="match status" value="1"/>
</dbReference>
<keyword evidence="12" id="KW-1185">Reference proteome</keyword>
<organism evidence="11 12">
    <name type="scientific">Thermothielavioides terrestris (strain ATCC 38088 / NRRL 8126)</name>
    <name type="common">Thielavia terrestris</name>
    <dbReference type="NCBI Taxonomy" id="578455"/>
    <lineage>
        <taxon>Eukaryota</taxon>
        <taxon>Fungi</taxon>
        <taxon>Dikarya</taxon>
        <taxon>Ascomycota</taxon>
        <taxon>Pezizomycotina</taxon>
        <taxon>Sordariomycetes</taxon>
        <taxon>Sordariomycetidae</taxon>
        <taxon>Sordariales</taxon>
        <taxon>Chaetomiaceae</taxon>
        <taxon>Thermothielavioides</taxon>
        <taxon>Thermothielavioides terrestris</taxon>
    </lineage>
</organism>
<evidence type="ECO:0000256" key="1">
    <source>
        <dbReference type="ARBA" id="ARBA00004672"/>
    </source>
</evidence>
<protein>
    <recommendedName>
        <fullName evidence="4">Phosphoribosylaminoimidazole-succinocarboxamide synthase</fullName>
        <ecNumber evidence="3">6.3.2.6</ecNumber>
    </recommendedName>
    <alternativeName>
        <fullName evidence="9">SAICAR synthetase</fullName>
    </alternativeName>
</protein>
<dbReference type="NCBIfam" id="NF010568">
    <property type="entry name" value="PRK13961.1"/>
    <property type="match status" value="1"/>
</dbReference>
<proteinExistence type="inferred from homology"/>
<dbReference type="GO" id="GO:0004639">
    <property type="term" value="F:phosphoribosylaminoimidazolesuccinocarboxamide synthase activity"/>
    <property type="evidence" value="ECO:0007669"/>
    <property type="project" value="UniProtKB-EC"/>
</dbReference>
<keyword evidence="7" id="KW-0658">Purine biosynthesis</keyword>
<evidence type="ECO:0000259" key="10">
    <source>
        <dbReference type="Pfam" id="PF01259"/>
    </source>
</evidence>
<dbReference type="PANTHER" id="PTHR43700">
    <property type="entry name" value="PHOSPHORIBOSYLAMINOIMIDAZOLE-SUCCINOCARBOXAMIDE SYNTHASE"/>
    <property type="match status" value="1"/>
</dbReference>
<dbReference type="InterPro" id="IPR001636">
    <property type="entry name" value="SAICAR_synth"/>
</dbReference>
<evidence type="ECO:0000313" key="12">
    <source>
        <dbReference type="Proteomes" id="UP000008181"/>
    </source>
</evidence>
<dbReference type="AlphaFoldDB" id="G2QVP9"/>
<dbReference type="Gene3D" id="3.30.200.20">
    <property type="entry name" value="Phosphorylase Kinase, domain 1"/>
    <property type="match status" value="1"/>
</dbReference>
<reference evidence="11 12" key="1">
    <citation type="journal article" date="2011" name="Nat. Biotechnol.">
        <title>Comparative genomic analysis of the thermophilic biomass-degrading fungi Myceliophthora thermophila and Thielavia terrestris.</title>
        <authorList>
            <person name="Berka R.M."/>
            <person name="Grigoriev I.V."/>
            <person name="Otillar R."/>
            <person name="Salamov A."/>
            <person name="Grimwood J."/>
            <person name="Reid I."/>
            <person name="Ishmael N."/>
            <person name="John T."/>
            <person name="Darmond C."/>
            <person name="Moisan M.-C."/>
            <person name="Henrissat B."/>
            <person name="Coutinho P.M."/>
            <person name="Lombard V."/>
            <person name="Natvig D.O."/>
            <person name="Lindquist E."/>
            <person name="Schmutz J."/>
            <person name="Lucas S."/>
            <person name="Harris P."/>
            <person name="Powlowski J."/>
            <person name="Bellemare A."/>
            <person name="Taylor D."/>
            <person name="Butler G."/>
            <person name="de Vries R.P."/>
            <person name="Allijn I.E."/>
            <person name="van den Brink J."/>
            <person name="Ushinsky S."/>
            <person name="Storms R."/>
            <person name="Powell A.J."/>
            <person name="Paulsen I.T."/>
            <person name="Elbourne L.D.H."/>
            <person name="Baker S.E."/>
            <person name="Magnuson J."/>
            <person name="LaBoissiere S."/>
            <person name="Clutterbuck A.J."/>
            <person name="Martinez D."/>
            <person name="Wogulis M."/>
            <person name="de Leon A.L."/>
            <person name="Rey M.W."/>
            <person name="Tsang A."/>
        </authorList>
    </citation>
    <scope>NUCLEOTIDE SEQUENCE [LARGE SCALE GENOMIC DNA]</scope>
    <source>
        <strain evidence="12">ATCC 38088 / NRRL 8126</strain>
    </source>
</reference>
<evidence type="ECO:0000256" key="2">
    <source>
        <dbReference type="ARBA" id="ARBA00010190"/>
    </source>
</evidence>
<evidence type="ECO:0000256" key="5">
    <source>
        <dbReference type="ARBA" id="ARBA00022598"/>
    </source>
</evidence>
<dbReference type="GO" id="GO:0006189">
    <property type="term" value="P:'de novo' IMP biosynthetic process"/>
    <property type="evidence" value="ECO:0007669"/>
    <property type="project" value="UniProtKB-UniPathway"/>
</dbReference>
<dbReference type="PROSITE" id="PS01058">
    <property type="entry name" value="SAICAR_SYNTHETASE_2"/>
    <property type="match status" value="1"/>
</dbReference>
<evidence type="ECO:0000256" key="8">
    <source>
        <dbReference type="ARBA" id="ARBA00022840"/>
    </source>
</evidence>
<dbReference type="EC" id="6.3.2.6" evidence="3"/>
<dbReference type="SUPFAM" id="SSF56104">
    <property type="entry name" value="SAICAR synthase-like"/>
    <property type="match status" value="1"/>
</dbReference>
<dbReference type="UniPathway" id="UPA00074">
    <property type="reaction ID" value="UER00131"/>
</dbReference>
<evidence type="ECO:0000313" key="11">
    <source>
        <dbReference type="EMBL" id="AEO63830.1"/>
    </source>
</evidence>
<evidence type="ECO:0000256" key="9">
    <source>
        <dbReference type="ARBA" id="ARBA00030409"/>
    </source>
</evidence>
<name>G2QVP9_THETT</name>
<evidence type="ECO:0000256" key="3">
    <source>
        <dbReference type="ARBA" id="ARBA00012217"/>
    </source>
</evidence>
<dbReference type="GeneID" id="11521664"/>
<comment type="similarity">
    <text evidence="2">Belongs to the SAICAR synthetase family.</text>
</comment>
<dbReference type="EMBL" id="CP003009">
    <property type="protein sequence ID" value="AEO63830.1"/>
    <property type="molecule type" value="Genomic_DNA"/>
</dbReference>
<comment type="pathway">
    <text evidence="1">Purine metabolism; IMP biosynthesis via de novo pathway; 5-amino-1-(5-phospho-D-ribosyl)imidazole-4-carboxamide from 5-amino-1-(5-phospho-D-ribosyl)imidazole-4-carboxylate: step 1/2.</text>
</comment>
<dbReference type="KEGG" id="ttt:THITE_2109424"/>
<keyword evidence="8" id="KW-0067">ATP-binding</keyword>
<sequence length="316" mass="35035">MASSEVLTSIPITSLPRISQGKVRDLFSLPDSGKPKLLFVTSDRISAYDVILKNGIPTKGAILTLISAKWFDALSSRVPGLKHHFLHLGPPPSSGLLAPDEEKLLRGRSMTVRRLKVFPIEAIVRGYVTGSAWAEYEKTQTIHGLPQPAGLARCQRLPQPIYTPSTKAELGDKDVNISPDEARKIVGDKYASRIEELALACYKAGAAYAEERGIIIADTKFEFGLDEETDEIYLVDEVLTPDSSRFWSKADYQVGREQDSFDKQVLRNWLTDNGLKGKPDVEMPPEVVEKTKARYTEVFERLTGNSLEEALSKLSA</sequence>
<dbReference type="Pfam" id="PF01259">
    <property type="entry name" value="SAICAR_synt"/>
    <property type="match status" value="1"/>
</dbReference>
<dbReference type="eggNOG" id="KOG2835">
    <property type="taxonomic scope" value="Eukaryota"/>
</dbReference>
<dbReference type="InterPro" id="IPR018236">
    <property type="entry name" value="SAICAR_synthetase_CS"/>
</dbReference>
<dbReference type="Proteomes" id="UP000008181">
    <property type="component" value="Chromosome 1"/>
</dbReference>
<keyword evidence="5" id="KW-0436">Ligase</keyword>
<accession>G2QVP9</accession>
<evidence type="ECO:0000256" key="4">
    <source>
        <dbReference type="ARBA" id="ARBA00016460"/>
    </source>
</evidence>
<dbReference type="PROSITE" id="PS01057">
    <property type="entry name" value="SAICAR_SYNTHETASE_1"/>
    <property type="match status" value="1"/>
</dbReference>
<evidence type="ECO:0000256" key="7">
    <source>
        <dbReference type="ARBA" id="ARBA00022755"/>
    </source>
</evidence>
<dbReference type="InterPro" id="IPR028923">
    <property type="entry name" value="SAICAR_synt/ADE2_N"/>
</dbReference>
<feature type="domain" description="SAICAR synthetase/ADE2 N-terminal" evidence="10">
    <location>
        <begin position="18"/>
        <end position="280"/>
    </location>
</feature>
<dbReference type="RefSeq" id="XP_003650166.1">
    <property type="nucleotide sequence ID" value="XM_003650118.1"/>
</dbReference>
<dbReference type="GO" id="GO:0005524">
    <property type="term" value="F:ATP binding"/>
    <property type="evidence" value="ECO:0007669"/>
    <property type="project" value="UniProtKB-KW"/>
</dbReference>